<keyword evidence="8" id="KW-0411">Iron-sulfur</keyword>
<dbReference type="InterPro" id="IPR011896">
    <property type="entry name" value="OFOB"/>
</dbReference>
<dbReference type="Gene3D" id="3.40.50.970">
    <property type="match status" value="1"/>
</dbReference>
<proteinExistence type="predicted"/>
<sequence>MKALDYNTGQKPVWCPGCGNFAIWNSIKKALAEAGVEPHRLALVSGIGCSGKMINHVRAYGFHGLHGRTMPVATGIRLANPDMKVLVNGGDGDGYGMGVGHFVHSMRRNVDLTYIVHNNKVYGLTTGQASPTNDVGSPSKSTPFGVVDEPLNPIAIAIDAGATYVARGFSGDSEQLAELILGGLNHNGFALIDVFQPCVTFGGKYQYEYYQERVVKIENHDVTDADAALKLSKTKDKLPIGLFYKAEGHPSYNEMHPEIEKAQVRKRDVTALLEELV</sequence>
<dbReference type="NCBIfam" id="TIGR02177">
    <property type="entry name" value="PorB_KorB"/>
    <property type="match status" value="1"/>
</dbReference>
<dbReference type="PANTHER" id="PTHR48084:SF4">
    <property type="entry name" value="2-OXOGLUTARATE OXIDOREDUCTASE SUBUNIT KORB"/>
    <property type="match status" value="1"/>
</dbReference>
<keyword evidence="13" id="KW-1185">Reference proteome</keyword>
<evidence type="ECO:0000256" key="2">
    <source>
        <dbReference type="ARBA" id="ARBA00001964"/>
    </source>
</evidence>
<evidence type="ECO:0000256" key="8">
    <source>
        <dbReference type="ARBA" id="ARBA00023014"/>
    </source>
</evidence>
<evidence type="ECO:0000256" key="5">
    <source>
        <dbReference type="ARBA" id="ARBA00022842"/>
    </source>
</evidence>
<dbReference type="OrthoDB" id="9775140at2"/>
<dbReference type="InterPro" id="IPR051457">
    <property type="entry name" value="2-oxoacid:Fd_oxidoreductase"/>
</dbReference>
<comment type="cofactor">
    <cofactor evidence="2">
        <name>thiamine diphosphate</name>
        <dbReference type="ChEBI" id="CHEBI:58937"/>
    </cofactor>
</comment>
<evidence type="ECO:0000256" key="4">
    <source>
        <dbReference type="ARBA" id="ARBA00022723"/>
    </source>
</evidence>
<evidence type="ECO:0000256" key="7">
    <source>
        <dbReference type="ARBA" id="ARBA00023004"/>
    </source>
</evidence>
<keyword evidence="6" id="KW-0560">Oxidoreductase</keyword>
<dbReference type="GO" id="GO:0046872">
    <property type="term" value="F:metal ion binding"/>
    <property type="evidence" value="ECO:0007669"/>
    <property type="project" value="UniProtKB-KW"/>
</dbReference>
<keyword evidence="7" id="KW-0408">Iron</keyword>
<evidence type="ECO:0000256" key="9">
    <source>
        <dbReference type="ARBA" id="ARBA00023052"/>
    </source>
</evidence>
<keyword evidence="4" id="KW-0479">Metal-binding</keyword>
<dbReference type="GO" id="GO:0044281">
    <property type="term" value="P:small molecule metabolic process"/>
    <property type="evidence" value="ECO:0007669"/>
    <property type="project" value="UniProtKB-ARBA"/>
</dbReference>
<evidence type="ECO:0000256" key="1">
    <source>
        <dbReference type="ARBA" id="ARBA00001946"/>
    </source>
</evidence>
<feature type="domain" description="Pyruvate ferredoxin oxidoreductase beta subunit C-terminal" evidence="11">
    <location>
        <begin position="198"/>
        <end position="260"/>
    </location>
</feature>
<reference evidence="12 13" key="1">
    <citation type="submission" date="2019-01" db="EMBL/GenBank/DDBJ databases">
        <title>Geovibrio thiophilus DSM 11263, complete genome.</title>
        <authorList>
            <person name="Spring S."/>
            <person name="Bunk B."/>
            <person name="Sproer C."/>
        </authorList>
    </citation>
    <scope>NUCLEOTIDE SEQUENCE [LARGE SCALE GENOMIC DNA]</scope>
    <source>
        <strain evidence="12 13">DSM 11263</strain>
    </source>
</reference>
<dbReference type="RefSeq" id="WP_128466979.1">
    <property type="nucleotide sequence ID" value="NZ_CP035108.1"/>
</dbReference>
<dbReference type="AlphaFoldDB" id="A0A3R5UZQ3"/>
<evidence type="ECO:0000256" key="3">
    <source>
        <dbReference type="ARBA" id="ARBA00001966"/>
    </source>
</evidence>
<evidence type="ECO:0000256" key="6">
    <source>
        <dbReference type="ARBA" id="ARBA00023002"/>
    </source>
</evidence>
<evidence type="ECO:0000259" key="10">
    <source>
        <dbReference type="Pfam" id="PF02775"/>
    </source>
</evidence>
<dbReference type="InterPro" id="IPR011766">
    <property type="entry name" value="TPP_enzyme_TPP-bd"/>
</dbReference>
<comment type="cofactor">
    <cofactor evidence="3">
        <name>[4Fe-4S] cluster</name>
        <dbReference type="ChEBI" id="CHEBI:49883"/>
    </cofactor>
</comment>
<keyword evidence="9" id="KW-0786">Thiamine pyrophosphate</keyword>
<dbReference type="KEGG" id="gtl:EP073_09850"/>
<gene>
    <name evidence="12" type="ORF">EP073_09850</name>
</gene>
<dbReference type="InterPro" id="IPR032686">
    <property type="entry name" value="PFO_beta_C"/>
</dbReference>
<organism evidence="12 13">
    <name type="scientific">Geovibrio thiophilus</name>
    <dbReference type="NCBI Taxonomy" id="139438"/>
    <lineage>
        <taxon>Bacteria</taxon>
        <taxon>Pseudomonadati</taxon>
        <taxon>Deferribacterota</taxon>
        <taxon>Deferribacteres</taxon>
        <taxon>Deferribacterales</taxon>
        <taxon>Geovibrionaceae</taxon>
        <taxon>Geovibrio</taxon>
    </lineage>
</organism>
<dbReference type="GO" id="GO:0030976">
    <property type="term" value="F:thiamine pyrophosphate binding"/>
    <property type="evidence" value="ECO:0007669"/>
    <property type="project" value="InterPro"/>
</dbReference>
<dbReference type="Pfam" id="PF12367">
    <property type="entry name" value="PFO_beta_C"/>
    <property type="match status" value="1"/>
</dbReference>
<feature type="domain" description="Thiamine pyrophosphate enzyme TPP-binding" evidence="10">
    <location>
        <begin position="48"/>
        <end position="194"/>
    </location>
</feature>
<evidence type="ECO:0000313" key="12">
    <source>
        <dbReference type="EMBL" id="QAR33693.1"/>
    </source>
</evidence>
<name>A0A3R5UZQ3_9BACT</name>
<dbReference type="GO" id="GO:0016625">
    <property type="term" value="F:oxidoreductase activity, acting on the aldehyde or oxo group of donors, iron-sulfur protein as acceptor"/>
    <property type="evidence" value="ECO:0007669"/>
    <property type="project" value="UniProtKB-ARBA"/>
</dbReference>
<dbReference type="InterPro" id="IPR029061">
    <property type="entry name" value="THDP-binding"/>
</dbReference>
<dbReference type="Pfam" id="PF02775">
    <property type="entry name" value="TPP_enzyme_C"/>
    <property type="match status" value="1"/>
</dbReference>
<protein>
    <submittedName>
        <fullName evidence="12">2-oxoacid:ferredoxin oxidoreductase subunit beta</fullName>
    </submittedName>
</protein>
<comment type="cofactor">
    <cofactor evidence="1">
        <name>Mg(2+)</name>
        <dbReference type="ChEBI" id="CHEBI:18420"/>
    </cofactor>
</comment>
<accession>A0A3R5UZQ3</accession>
<dbReference type="SUPFAM" id="SSF52518">
    <property type="entry name" value="Thiamin diphosphate-binding fold (THDP-binding)"/>
    <property type="match status" value="1"/>
</dbReference>
<dbReference type="GO" id="GO:0045333">
    <property type="term" value="P:cellular respiration"/>
    <property type="evidence" value="ECO:0007669"/>
    <property type="project" value="UniProtKB-ARBA"/>
</dbReference>
<dbReference type="PANTHER" id="PTHR48084">
    <property type="entry name" value="2-OXOGLUTARATE OXIDOREDUCTASE SUBUNIT KORB-RELATED"/>
    <property type="match status" value="1"/>
</dbReference>
<evidence type="ECO:0000313" key="13">
    <source>
        <dbReference type="Proteomes" id="UP000287502"/>
    </source>
</evidence>
<evidence type="ECO:0000259" key="11">
    <source>
        <dbReference type="Pfam" id="PF12367"/>
    </source>
</evidence>
<dbReference type="EMBL" id="CP035108">
    <property type="protein sequence ID" value="QAR33693.1"/>
    <property type="molecule type" value="Genomic_DNA"/>
</dbReference>
<dbReference type="CDD" id="cd03375">
    <property type="entry name" value="TPP_OGFOR"/>
    <property type="match status" value="1"/>
</dbReference>
<dbReference type="Proteomes" id="UP000287502">
    <property type="component" value="Chromosome"/>
</dbReference>
<keyword evidence="5" id="KW-0460">Magnesium</keyword>
<dbReference type="GO" id="GO:0051536">
    <property type="term" value="F:iron-sulfur cluster binding"/>
    <property type="evidence" value="ECO:0007669"/>
    <property type="project" value="UniProtKB-KW"/>
</dbReference>